<dbReference type="SUPFAM" id="SSF46689">
    <property type="entry name" value="Homeodomain-like"/>
    <property type="match status" value="1"/>
</dbReference>
<dbReference type="Gene3D" id="1.10.10.60">
    <property type="entry name" value="Homeodomain-like"/>
    <property type="match status" value="1"/>
</dbReference>
<dbReference type="Pfam" id="PF00498">
    <property type="entry name" value="FHA"/>
    <property type="match status" value="1"/>
</dbReference>
<dbReference type="InterPro" id="IPR025943">
    <property type="entry name" value="Sigma_54_int_dom_ATP-bd_2"/>
</dbReference>
<evidence type="ECO:0000256" key="6">
    <source>
        <dbReference type="SAM" id="MobiDB-lite"/>
    </source>
</evidence>
<dbReference type="PROSITE" id="PS50006">
    <property type="entry name" value="FHA_DOMAIN"/>
    <property type="match status" value="1"/>
</dbReference>
<dbReference type="InterPro" id="IPR003593">
    <property type="entry name" value="AAA+_ATPase"/>
</dbReference>
<gene>
    <name evidence="9" type="ordered locus">sce9198</name>
</gene>
<dbReference type="Pfam" id="PF02954">
    <property type="entry name" value="HTH_8"/>
    <property type="match status" value="1"/>
</dbReference>
<dbReference type="InterPro" id="IPR058031">
    <property type="entry name" value="AAA_lid_NorR"/>
</dbReference>
<dbReference type="InterPro" id="IPR027417">
    <property type="entry name" value="P-loop_NTPase"/>
</dbReference>
<evidence type="ECO:0000256" key="2">
    <source>
        <dbReference type="ARBA" id="ARBA00022840"/>
    </source>
</evidence>
<dbReference type="InterPro" id="IPR009057">
    <property type="entry name" value="Homeodomain-like_sf"/>
</dbReference>
<dbReference type="Gene3D" id="3.40.50.300">
    <property type="entry name" value="P-loop containing nucleotide triphosphate hydrolases"/>
    <property type="match status" value="1"/>
</dbReference>
<dbReference type="InterPro" id="IPR000253">
    <property type="entry name" value="FHA_dom"/>
</dbReference>
<dbReference type="EMBL" id="AM746676">
    <property type="protein sequence ID" value="CAN99371.1"/>
    <property type="molecule type" value="Genomic_DNA"/>
</dbReference>
<evidence type="ECO:0000259" key="7">
    <source>
        <dbReference type="PROSITE" id="PS50006"/>
    </source>
</evidence>
<dbReference type="PROSITE" id="PS00688">
    <property type="entry name" value="SIGMA54_INTERACT_3"/>
    <property type="match status" value="1"/>
</dbReference>
<dbReference type="Gene3D" id="1.10.8.60">
    <property type="match status" value="1"/>
</dbReference>
<dbReference type="PANTHER" id="PTHR32071">
    <property type="entry name" value="TRANSCRIPTIONAL REGULATORY PROTEIN"/>
    <property type="match status" value="1"/>
</dbReference>
<dbReference type="CDD" id="cd00009">
    <property type="entry name" value="AAA"/>
    <property type="match status" value="1"/>
</dbReference>
<dbReference type="SMART" id="SM00240">
    <property type="entry name" value="FHA"/>
    <property type="match status" value="1"/>
</dbReference>
<dbReference type="Pfam" id="PF00158">
    <property type="entry name" value="Sigma54_activat"/>
    <property type="match status" value="1"/>
</dbReference>
<dbReference type="GO" id="GO:0006355">
    <property type="term" value="P:regulation of DNA-templated transcription"/>
    <property type="evidence" value="ECO:0007669"/>
    <property type="project" value="InterPro"/>
</dbReference>
<dbReference type="FunFam" id="3.40.50.300:FF:000006">
    <property type="entry name" value="DNA-binding transcriptional regulator NtrC"/>
    <property type="match status" value="1"/>
</dbReference>
<name>A9GDL4_SORC5</name>
<dbReference type="PRINTS" id="PR01590">
    <property type="entry name" value="HTHFIS"/>
</dbReference>
<evidence type="ECO:0000259" key="8">
    <source>
        <dbReference type="PROSITE" id="PS50045"/>
    </source>
</evidence>
<evidence type="ECO:0000256" key="3">
    <source>
        <dbReference type="ARBA" id="ARBA00023015"/>
    </source>
</evidence>
<dbReference type="GO" id="GO:0043565">
    <property type="term" value="F:sequence-specific DNA binding"/>
    <property type="evidence" value="ECO:0007669"/>
    <property type="project" value="InterPro"/>
</dbReference>
<dbReference type="Gene3D" id="2.60.200.20">
    <property type="match status" value="1"/>
</dbReference>
<evidence type="ECO:0000256" key="5">
    <source>
        <dbReference type="ARBA" id="ARBA00023163"/>
    </source>
</evidence>
<keyword evidence="2" id="KW-0067">ATP-binding</keyword>
<feature type="region of interest" description="Disordered" evidence="6">
    <location>
        <begin position="1"/>
        <end position="33"/>
    </location>
</feature>
<keyword evidence="4" id="KW-0238">DNA-binding</keyword>
<proteinExistence type="predicted"/>
<dbReference type="SUPFAM" id="SSF49879">
    <property type="entry name" value="SMAD/FHA domain"/>
    <property type="match status" value="1"/>
</dbReference>
<evidence type="ECO:0000313" key="9">
    <source>
        <dbReference type="EMBL" id="CAN99371.1"/>
    </source>
</evidence>
<evidence type="ECO:0000256" key="4">
    <source>
        <dbReference type="ARBA" id="ARBA00023125"/>
    </source>
</evidence>
<evidence type="ECO:0000313" key="10">
    <source>
        <dbReference type="Proteomes" id="UP000002139"/>
    </source>
</evidence>
<evidence type="ECO:0000256" key="1">
    <source>
        <dbReference type="ARBA" id="ARBA00022741"/>
    </source>
</evidence>
<dbReference type="InterPro" id="IPR002078">
    <property type="entry name" value="Sigma_54_int"/>
</dbReference>
<dbReference type="BioCyc" id="SCEL448385:SCE_RS47045-MONOMER"/>
<reference evidence="9 10" key="1">
    <citation type="journal article" date="2007" name="Nat. Biotechnol.">
        <title>Complete genome sequence of the myxobacterium Sorangium cellulosum.</title>
        <authorList>
            <person name="Schneiker S."/>
            <person name="Perlova O."/>
            <person name="Kaiser O."/>
            <person name="Gerth K."/>
            <person name="Alici A."/>
            <person name="Altmeyer M.O."/>
            <person name="Bartels D."/>
            <person name="Bekel T."/>
            <person name="Beyer S."/>
            <person name="Bode E."/>
            <person name="Bode H.B."/>
            <person name="Bolten C.J."/>
            <person name="Choudhuri J.V."/>
            <person name="Doss S."/>
            <person name="Elnakady Y.A."/>
            <person name="Frank B."/>
            <person name="Gaigalat L."/>
            <person name="Goesmann A."/>
            <person name="Groeger C."/>
            <person name="Gross F."/>
            <person name="Jelsbak L."/>
            <person name="Jelsbak L."/>
            <person name="Kalinowski J."/>
            <person name="Kegler C."/>
            <person name="Knauber T."/>
            <person name="Konietzny S."/>
            <person name="Kopp M."/>
            <person name="Krause L."/>
            <person name="Krug D."/>
            <person name="Linke B."/>
            <person name="Mahmud T."/>
            <person name="Martinez-Arias R."/>
            <person name="McHardy A.C."/>
            <person name="Merai M."/>
            <person name="Meyer F."/>
            <person name="Mormann S."/>
            <person name="Munoz-Dorado J."/>
            <person name="Perez J."/>
            <person name="Pradella S."/>
            <person name="Rachid S."/>
            <person name="Raddatz G."/>
            <person name="Rosenau F."/>
            <person name="Rueckert C."/>
            <person name="Sasse F."/>
            <person name="Scharfe M."/>
            <person name="Schuster S.C."/>
            <person name="Suen G."/>
            <person name="Treuner-Lange A."/>
            <person name="Velicer G.J."/>
            <person name="Vorholter F.-J."/>
            <person name="Weissman K.J."/>
            <person name="Welch R.D."/>
            <person name="Wenzel S.C."/>
            <person name="Whitworth D.E."/>
            <person name="Wilhelm S."/>
            <person name="Wittmann C."/>
            <person name="Bloecker H."/>
            <person name="Puehler A."/>
            <person name="Mueller R."/>
        </authorList>
    </citation>
    <scope>NUCLEOTIDE SEQUENCE [LARGE SCALE GENOMIC DNA]</scope>
    <source>
        <strain evidence="10">So ce56</strain>
    </source>
</reference>
<dbReference type="Proteomes" id="UP000002139">
    <property type="component" value="Chromosome"/>
</dbReference>
<dbReference type="RefSeq" id="WP_012241806.1">
    <property type="nucleotide sequence ID" value="NC_010162.1"/>
</dbReference>
<dbReference type="AlphaFoldDB" id="A9GDL4"/>
<dbReference type="SUPFAM" id="SSF52540">
    <property type="entry name" value="P-loop containing nucleoside triphosphate hydrolases"/>
    <property type="match status" value="1"/>
</dbReference>
<feature type="domain" description="FHA" evidence="7">
    <location>
        <begin position="59"/>
        <end position="108"/>
    </location>
</feature>
<keyword evidence="10" id="KW-1185">Reference proteome</keyword>
<dbReference type="SMART" id="SM00382">
    <property type="entry name" value="AAA"/>
    <property type="match status" value="1"/>
</dbReference>
<dbReference type="InterPro" id="IPR002197">
    <property type="entry name" value="HTH_Fis"/>
</dbReference>
<dbReference type="OrthoDB" id="5481316at2"/>
<keyword evidence="5" id="KW-0804">Transcription</keyword>
<sequence length="610" mass="66384">MASDPPQDTAKIGRNAGSTLDARESGVTRPSGRAQTSGLLVVFEGTTSRLVSLPESGEIVIGRADACHVVLRQAGVSRQHARIWIDHGHTLIADLDSQNGTRLNGKVLSGTAVLHSGDEISLSEASIIFYTSPAHARQDGLLDAAAFRARVEAELTRALKYVRSVTVAALPLGARTDRASVRLSVDPVLGSIESVSLLGDDTLLWLLPEHSAEEAEERARVLSNALAASFSAVRVGLATFPDDGIDADTLLSAAREAGREAGEGEVQRASRTFKELLFGEHRVWIADVVMLRLYALIERLAKADLPVLVMGETGAGKELAATALHHLSPRAAKRLVTVNCAAMQESLIESELFGHERGAFTGAVATRIGALEAAEGGTVFLDELGELSLASQAKLLRALETRRITRVGSTREREVDFRVIAATNRNLEAEVKAGRFRQDLFFRLSAATVWLPPLRDRKRELLILARAFLDRACARAGRAPLELSAAAVQLLAQHAWPGNVRELRNLMDFIAATAVDETVEPWHIAHRVRPTDDKKGSGTEPESEPAPPVESLTHFRPIAEEIAELERKRMLQALHLASWNQTRAALALGMPLRTFVTKMRQYDLRKERGR</sequence>
<protein>
    <submittedName>
        <fullName evidence="9">Sigma-54 dependent transcriptional regulator</fullName>
    </submittedName>
</protein>
<accession>A9GDL4</accession>
<feature type="domain" description="Sigma-54 factor interaction" evidence="8">
    <location>
        <begin position="290"/>
        <end position="512"/>
    </location>
</feature>
<keyword evidence="3" id="KW-0805">Transcription regulation</keyword>
<dbReference type="InterPro" id="IPR008984">
    <property type="entry name" value="SMAD_FHA_dom_sf"/>
</dbReference>
<dbReference type="eggNOG" id="COG2204">
    <property type="taxonomic scope" value="Bacteria"/>
</dbReference>
<dbReference type="HOGENOM" id="CLU_000445_119_3_7"/>
<organism evidence="9 10">
    <name type="scientific">Sorangium cellulosum (strain So ce56)</name>
    <name type="common">Polyangium cellulosum (strain So ce56)</name>
    <dbReference type="NCBI Taxonomy" id="448385"/>
    <lineage>
        <taxon>Bacteria</taxon>
        <taxon>Pseudomonadati</taxon>
        <taxon>Myxococcota</taxon>
        <taxon>Polyangia</taxon>
        <taxon>Polyangiales</taxon>
        <taxon>Polyangiaceae</taxon>
        <taxon>Sorangium</taxon>
    </lineage>
</organism>
<dbReference type="CDD" id="cd00060">
    <property type="entry name" value="FHA"/>
    <property type="match status" value="1"/>
</dbReference>
<dbReference type="GO" id="GO:0005524">
    <property type="term" value="F:ATP binding"/>
    <property type="evidence" value="ECO:0007669"/>
    <property type="project" value="UniProtKB-KW"/>
</dbReference>
<dbReference type="STRING" id="448385.sce9198"/>
<dbReference type="InterPro" id="IPR025944">
    <property type="entry name" value="Sigma_54_int_dom_CS"/>
</dbReference>
<dbReference type="KEGG" id="scl:sce9198"/>
<keyword evidence="1" id="KW-0547">Nucleotide-binding</keyword>
<dbReference type="Pfam" id="PF25601">
    <property type="entry name" value="AAA_lid_14"/>
    <property type="match status" value="1"/>
</dbReference>
<dbReference type="PROSITE" id="PS00676">
    <property type="entry name" value="SIGMA54_INTERACT_2"/>
    <property type="match status" value="1"/>
</dbReference>
<dbReference type="PROSITE" id="PS50045">
    <property type="entry name" value="SIGMA54_INTERACT_4"/>
    <property type="match status" value="1"/>
</dbReference>
<feature type="region of interest" description="Disordered" evidence="6">
    <location>
        <begin position="526"/>
        <end position="550"/>
    </location>
</feature>